<organism evidence="2 3">
    <name type="scientific">Rhynocoris fuscipes</name>
    <dbReference type="NCBI Taxonomy" id="488301"/>
    <lineage>
        <taxon>Eukaryota</taxon>
        <taxon>Metazoa</taxon>
        <taxon>Ecdysozoa</taxon>
        <taxon>Arthropoda</taxon>
        <taxon>Hexapoda</taxon>
        <taxon>Insecta</taxon>
        <taxon>Pterygota</taxon>
        <taxon>Neoptera</taxon>
        <taxon>Paraneoptera</taxon>
        <taxon>Hemiptera</taxon>
        <taxon>Heteroptera</taxon>
        <taxon>Panheteroptera</taxon>
        <taxon>Cimicomorpha</taxon>
        <taxon>Reduviidae</taxon>
        <taxon>Harpactorinae</taxon>
        <taxon>Harpactorini</taxon>
        <taxon>Rhynocoris</taxon>
    </lineage>
</organism>
<accession>A0AAW1D9R6</accession>
<evidence type="ECO:0000256" key="1">
    <source>
        <dbReference type="SAM" id="Coils"/>
    </source>
</evidence>
<dbReference type="AlphaFoldDB" id="A0AAW1D9R6"/>
<protein>
    <submittedName>
        <fullName evidence="2">Uncharacterized protein</fullName>
    </submittedName>
</protein>
<evidence type="ECO:0000313" key="2">
    <source>
        <dbReference type="EMBL" id="KAK9505095.1"/>
    </source>
</evidence>
<sequence length="102" mass="11685">MEEKLRCLEKAIEERDQTIKDLKNELDKFRQVVRPLTAVMTRSSCPQCGGRLSPSAYEPRIIGNPRRQAISAEPTQVHDHAPVKVPKSSTYVLKFYTLNLFI</sequence>
<dbReference type="CDD" id="cd12083">
    <property type="entry name" value="DD_cGKI"/>
    <property type="match status" value="1"/>
</dbReference>
<feature type="coiled-coil region" evidence="1">
    <location>
        <begin position="5"/>
        <end position="32"/>
    </location>
</feature>
<keyword evidence="3" id="KW-1185">Reference proteome</keyword>
<dbReference type="EMBL" id="JAPXFL010000006">
    <property type="protein sequence ID" value="KAK9505095.1"/>
    <property type="molecule type" value="Genomic_DNA"/>
</dbReference>
<name>A0AAW1D9R6_9HEMI</name>
<dbReference type="SUPFAM" id="SSF75712">
    <property type="entry name" value="Rad50 coiled-coil Zn hook"/>
    <property type="match status" value="1"/>
</dbReference>
<dbReference type="Proteomes" id="UP001461498">
    <property type="component" value="Unassembled WGS sequence"/>
</dbReference>
<proteinExistence type="predicted"/>
<comment type="caution">
    <text evidence="2">The sequence shown here is derived from an EMBL/GenBank/DDBJ whole genome shotgun (WGS) entry which is preliminary data.</text>
</comment>
<gene>
    <name evidence="2" type="ORF">O3M35_009236</name>
</gene>
<reference evidence="2 3" key="1">
    <citation type="submission" date="2022-12" db="EMBL/GenBank/DDBJ databases">
        <title>Chromosome-level genome assembly of true bugs.</title>
        <authorList>
            <person name="Ma L."/>
            <person name="Li H."/>
        </authorList>
    </citation>
    <scope>NUCLEOTIDE SEQUENCE [LARGE SCALE GENOMIC DNA]</scope>
    <source>
        <strain evidence="2">Lab_2022b</strain>
    </source>
</reference>
<evidence type="ECO:0000313" key="3">
    <source>
        <dbReference type="Proteomes" id="UP001461498"/>
    </source>
</evidence>
<keyword evidence="1" id="KW-0175">Coiled coil</keyword>
<dbReference type="Gene3D" id="1.20.5.170">
    <property type="match status" value="1"/>
</dbReference>